<evidence type="ECO:0000313" key="2">
    <source>
        <dbReference type="Proteomes" id="UP000642571"/>
    </source>
</evidence>
<sequence>MRKSLLFGVVLMLAIVFFSFKTVQAGQDRNVEWQQILKEAHQVQSEHASKQSTYSEIRSSFIKLFTKESMMIVFREHLIMDGEMFQFGTTDFSPYVIPKNIGNFSVIEKQKHQIIVKEKKKEVSEILGESEIRRIITISKTDEGWRISKLEWDHEV</sequence>
<keyword evidence="2" id="KW-1185">Reference proteome</keyword>
<dbReference type="RefSeq" id="WP_188656211.1">
    <property type="nucleotide sequence ID" value="NZ_BMIN01000031.1"/>
</dbReference>
<comment type="caution">
    <text evidence="1">The sequence shown here is derived from an EMBL/GenBank/DDBJ whole genome shotgun (WGS) entry which is preliminary data.</text>
</comment>
<gene>
    <name evidence="1" type="ORF">GCM10011389_41240</name>
</gene>
<reference evidence="2" key="1">
    <citation type="journal article" date="2019" name="Int. J. Syst. Evol. Microbiol.">
        <title>The Global Catalogue of Microorganisms (GCM) 10K type strain sequencing project: providing services to taxonomists for standard genome sequencing and annotation.</title>
        <authorList>
            <consortium name="The Broad Institute Genomics Platform"/>
            <consortium name="The Broad Institute Genome Sequencing Center for Infectious Disease"/>
            <person name="Wu L."/>
            <person name="Ma J."/>
        </authorList>
    </citation>
    <scope>NUCLEOTIDE SEQUENCE [LARGE SCALE GENOMIC DNA]</scope>
    <source>
        <strain evidence="2">CGMCC 1.15353</strain>
    </source>
</reference>
<evidence type="ECO:0008006" key="3">
    <source>
        <dbReference type="Google" id="ProtNLM"/>
    </source>
</evidence>
<organism evidence="1 2">
    <name type="scientific">Pontibacillus salipaludis</name>
    <dbReference type="NCBI Taxonomy" id="1697394"/>
    <lineage>
        <taxon>Bacteria</taxon>
        <taxon>Bacillati</taxon>
        <taxon>Bacillota</taxon>
        <taxon>Bacilli</taxon>
        <taxon>Bacillales</taxon>
        <taxon>Bacillaceae</taxon>
        <taxon>Pontibacillus</taxon>
    </lineage>
</organism>
<dbReference type="EMBL" id="BMIN01000031">
    <property type="protein sequence ID" value="GGD29449.1"/>
    <property type="molecule type" value="Genomic_DNA"/>
</dbReference>
<protein>
    <recommendedName>
        <fullName evidence="3">DUF3993 domain-containing protein</fullName>
    </recommendedName>
</protein>
<dbReference type="InterPro" id="IPR025056">
    <property type="entry name" value="DUF3993"/>
</dbReference>
<dbReference type="Pfam" id="PF13158">
    <property type="entry name" value="DUF3993"/>
    <property type="match status" value="1"/>
</dbReference>
<name>A0ABQ1QKA2_9BACI</name>
<dbReference type="Proteomes" id="UP000642571">
    <property type="component" value="Unassembled WGS sequence"/>
</dbReference>
<proteinExistence type="predicted"/>
<evidence type="ECO:0000313" key="1">
    <source>
        <dbReference type="EMBL" id="GGD29449.1"/>
    </source>
</evidence>
<accession>A0ABQ1QKA2</accession>